<dbReference type="SUPFAM" id="SSF89550">
    <property type="entry name" value="PHP domain-like"/>
    <property type="match status" value="1"/>
</dbReference>
<dbReference type="RefSeq" id="WP_420069280.1">
    <property type="nucleotide sequence ID" value="NZ_JBCHKQ010000002.1"/>
</dbReference>
<dbReference type="EMBL" id="JBCHKQ010000002">
    <property type="protein sequence ID" value="MEM5947830.1"/>
    <property type="molecule type" value="Genomic_DNA"/>
</dbReference>
<reference evidence="2 3" key="1">
    <citation type="submission" date="2024-03" db="EMBL/GenBank/DDBJ databases">
        <title>Ignisphaera cupida sp. nov., a hyperthermophilic hydrolytic archaeon from a hot spring of Kamchatka, and proposal of Ignisphaeraceae fam. nov.</title>
        <authorList>
            <person name="Podosokorskaya O.A."/>
            <person name="Elcheninov A.G."/>
            <person name="Maltseva A.I."/>
            <person name="Zayulina K.S."/>
            <person name="Novikov A."/>
            <person name="Merkel A.Y."/>
        </authorList>
    </citation>
    <scope>NUCLEOTIDE SEQUENCE [LARGE SCALE GENOMIC DNA]</scope>
    <source>
        <strain evidence="2 3">38H-sp</strain>
    </source>
</reference>
<feature type="domain" description="Polymerase/histidinol phosphatase N-terminal" evidence="1">
    <location>
        <begin position="6"/>
        <end position="71"/>
    </location>
</feature>
<evidence type="ECO:0000259" key="1">
    <source>
        <dbReference type="SMART" id="SM00481"/>
    </source>
</evidence>
<proteinExistence type="predicted"/>
<dbReference type="InterPro" id="IPR004013">
    <property type="entry name" value="PHP_dom"/>
</dbReference>
<dbReference type="PANTHER" id="PTHR42924:SF3">
    <property type="entry name" value="POLYMERASE_HISTIDINOL PHOSPHATASE N-TERMINAL DOMAIN-CONTAINING PROTEIN"/>
    <property type="match status" value="1"/>
</dbReference>
<dbReference type="PANTHER" id="PTHR42924">
    <property type="entry name" value="EXONUCLEASE"/>
    <property type="match status" value="1"/>
</dbReference>
<sequence length="283" mass="31269">MKERFFDFHAHSTVSDGELSPEELVAYAAKRKLDLLAVTDHDSYEGIEPAMCAASELGITLIPGIELEVEYDGGEFHLLGLGIDEDCPELLGLIERMREERVRRNNRILDKLDSAGIPISIEEIAARGVITRPHIANVLVERGLAASVSEAMQEYLIYGKPFYEPKVAASFEEAVSAVHAADGVAVMAHPVTLRLSPEDFINRLRFYKEAGLDGIEAYHTSHRESEAEFFCSVAQSLRLMVSAGSDFHGKGRRNAELGNTCCNMRIKDSMAMELVERLVGISV</sequence>
<name>A0ABU9UCY8_9SPIR</name>
<protein>
    <submittedName>
        <fullName evidence="2">PHP domain-containing protein</fullName>
    </submittedName>
</protein>
<organism evidence="2 3">
    <name type="scientific">Rarispira pelagica</name>
    <dbReference type="NCBI Taxonomy" id="3141764"/>
    <lineage>
        <taxon>Bacteria</taxon>
        <taxon>Pseudomonadati</taxon>
        <taxon>Spirochaetota</taxon>
        <taxon>Spirochaetia</taxon>
        <taxon>Winmispirales</taxon>
        <taxon>Winmispiraceae</taxon>
        <taxon>Rarispira</taxon>
    </lineage>
</organism>
<evidence type="ECO:0000313" key="3">
    <source>
        <dbReference type="Proteomes" id="UP001466331"/>
    </source>
</evidence>
<comment type="caution">
    <text evidence="2">The sequence shown here is derived from an EMBL/GenBank/DDBJ whole genome shotgun (WGS) entry which is preliminary data.</text>
</comment>
<dbReference type="Proteomes" id="UP001466331">
    <property type="component" value="Unassembled WGS sequence"/>
</dbReference>
<accession>A0ABU9UCY8</accession>
<keyword evidence="3" id="KW-1185">Reference proteome</keyword>
<dbReference type="InterPro" id="IPR052018">
    <property type="entry name" value="PHP_domain"/>
</dbReference>
<dbReference type="Gene3D" id="1.10.150.650">
    <property type="match status" value="1"/>
</dbReference>
<evidence type="ECO:0000313" key="2">
    <source>
        <dbReference type="EMBL" id="MEM5947830.1"/>
    </source>
</evidence>
<dbReference type="Pfam" id="PF02811">
    <property type="entry name" value="PHP"/>
    <property type="match status" value="1"/>
</dbReference>
<dbReference type="CDD" id="cd07438">
    <property type="entry name" value="PHP_HisPPase_AMP"/>
    <property type="match status" value="1"/>
</dbReference>
<dbReference type="SMART" id="SM00481">
    <property type="entry name" value="POLIIIAc"/>
    <property type="match status" value="1"/>
</dbReference>
<gene>
    <name evidence="2" type="ORF">WKV44_04660</name>
</gene>
<dbReference type="InterPro" id="IPR016195">
    <property type="entry name" value="Pol/histidinol_Pase-like"/>
</dbReference>
<dbReference type="Gene3D" id="3.20.20.140">
    <property type="entry name" value="Metal-dependent hydrolases"/>
    <property type="match status" value="1"/>
</dbReference>
<dbReference type="InterPro" id="IPR003141">
    <property type="entry name" value="Pol/His_phosphatase_N"/>
</dbReference>